<evidence type="ECO:0000313" key="2">
    <source>
        <dbReference type="Proteomes" id="UP000054359"/>
    </source>
</evidence>
<dbReference type="Proteomes" id="UP000054359">
    <property type="component" value="Unassembled WGS sequence"/>
</dbReference>
<organism evidence="1 2">
    <name type="scientific">Stegodyphus mimosarum</name>
    <name type="common">African social velvet spider</name>
    <dbReference type="NCBI Taxonomy" id="407821"/>
    <lineage>
        <taxon>Eukaryota</taxon>
        <taxon>Metazoa</taxon>
        <taxon>Ecdysozoa</taxon>
        <taxon>Arthropoda</taxon>
        <taxon>Chelicerata</taxon>
        <taxon>Arachnida</taxon>
        <taxon>Araneae</taxon>
        <taxon>Araneomorphae</taxon>
        <taxon>Entelegynae</taxon>
        <taxon>Eresoidea</taxon>
        <taxon>Eresidae</taxon>
        <taxon>Stegodyphus</taxon>
    </lineage>
</organism>
<sequence>MICRKSGLKFEVFTRRWIKSPTSAPTTRIFATASSYQGPSPSDHSTMNTLHAILFNSTSFNFCKAKHLLHTNYH</sequence>
<accession>A0A087V1G5</accession>
<evidence type="ECO:0000313" key="1">
    <source>
        <dbReference type="EMBL" id="KFM83454.1"/>
    </source>
</evidence>
<name>A0A087V1G5_STEMI</name>
<dbReference type="EMBL" id="KL823015">
    <property type="protein sequence ID" value="KFM83454.1"/>
    <property type="molecule type" value="Genomic_DNA"/>
</dbReference>
<dbReference type="AlphaFoldDB" id="A0A087V1G5"/>
<proteinExistence type="predicted"/>
<keyword evidence="2" id="KW-1185">Reference proteome</keyword>
<gene>
    <name evidence="1" type="ORF">X975_04633</name>
</gene>
<protein>
    <submittedName>
        <fullName evidence="1">Uncharacterized protein</fullName>
    </submittedName>
</protein>
<reference evidence="1 2" key="1">
    <citation type="submission" date="2013-11" db="EMBL/GenBank/DDBJ databases">
        <title>Genome sequencing of Stegodyphus mimosarum.</title>
        <authorList>
            <person name="Bechsgaard J."/>
        </authorList>
    </citation>
    <scope>NUCLEOTIDE SEQUENCE [LARGE SCALE GENOMIC DNA]</scope>
</reference>
<feature type="non-terminal residue" evidence="1">
    <location>
        <position position="74"/>
    </location>
</feature>